<evidence type="ECO:0000313" key="8">
    <source>
        <dbReference type="Proteomes" id="UP000481852"/>
    </source>
</evidence>
<evidence type="ECO:0000256" key="2">
    <source>
        <dbReference type="ARBA" id="ARBA00022475"/>
    </source>
</evidence>
<feature type="transmembrane region" description="Helical" evidence="6">
    <location>
        <begin position="51"/>
        <end position="71"/>
    </location>
</feature>
<name>A0A6L5X9M1_9FIRM</name>
<keyword evidence="4 6" id="KW-1133">Transmembrane helix</keyword>
<reference evidence="7 8" key="1">
    <citation type="submission" date="2019-08" db="EMBL/GenBank/DDBJ databases">
        <title>In-depth cultivation of the pig gut microbiome towards novel bacterial diversity and tailored functional studies.</title>
        <authorList>
            <person name="Wylensek D."/>
            <person name="Hitch T.C.A."/>
            <person name="Clavel T."/>
        </authorList>
    </citation>
    <scope>NUCLEOTIDE SEQUENCE [LARGE SCALE GENOMIC DNA]</scope>
    <source>
        <strain evidence="7 8">Oil+RF-744-WCA-WT-11</strain>
    </source>
</reference>
<accession>A0A6L5X9M1</accession>
<evidence type="ECO:0000256" key="6">
    <source>
        <dbReference type="SAM" id="Phobius"/>
    </source>
</evidence>
<feature type="transmembrane region" description="Helical" evidence="6">
    <location>
        <begin position="274"/>
        <end position="296"/>
    </location>
</feature>
<comment type="subcellular location">
    <subcellularLocation>
        <location evidence="1">Cell membrane</location>
        <topology evidence="1">Multi-pass membrane protein</topology>
    </subcellularLocation>
</comment>
<dbReference type="RefSeq" id="WP_154526883.1">
    <property type="nucleotide sequence ID" value="NZ_JAQYJL010000002.1"/>
</dbReference>
<feature type="transmembrane region" description="Helical" evidence="6">
    <location>
        <begin position="76"/>
        <end position="93"/>
    </location>
</feature>
<keyword evidence="2" id="KW-1003">Cell membrane</keyword>
<feature type="transmembrane region" description="Helical" evidence="6">
    <location>
        <begin position="220"/>
        <end position="239"/>
    </location>
</feature>
<evidence type="ECO:0000256" key="5">
    <source>
        <dbReference type="ARBA" id="ARBA00023136"/>
    </source>
</evidence>
<evidence type="ECO:0000313" key="7">
    <source>
        <dbReference type="EMBL" id="MSS15736.1"/>
    </source>
</evidence>
<dbReference type="GO" id="GO:0005886">
    <property type="term" value="C:plasma membrane"/>
    <property type="evidence" value="ECO:0007669"/>
    <property type="project" value="UniProtKB-SubCell"/>
</dbReference>
<evidence type="ECO:0000256" key="3">
    <source>
        <dbReference type="ARBA" id="ARBA00022692"/>
    </source>
</evidence>
<dbReference type="EMBL" id="VULZ01000014">
    <property type="protein sequence ID" value="MSS15736.1"/>
    <property type="molecule type" value="Genomic_DNA"/>
</dbReference>
<dbReference type="Proteomes" id="UP000481852">
    <property type="component" value="Unassembled WGS sequence"/>
</dbReference>
<dbReference type="InterPro" id="IPR001851">
    <property type="entry name" value="ABC_transp_permease"/>
</dbReference>
<keyword evidence="3 6" id="KW-0812">Transmembrane</keyword>
<sequence>MNNKKAINKSESAGKFELVRQLTLAGLLVLEVIIFSIMSKTFLTTSNIINVLRQVSITGISSVGMFMIILLGDIDLSVGSMYAFIGVLCAMIFKSTGTTVLTVLAALVLGMVIGLFNGVITARFRIPAFITTLATMSMCRGFAYILTGGSPIGVTSPKFTILGTGYIFNTIPLPVIFMIIVLLCGSFLVRKTRFGRYIYSCGGNAQAAQWSGINVDMVKIVVYLIAGLLNGFAAIILAGRLGGGLPATGEGSEMDVITAVVLGGTSMSGGKGKLWGVMLGVLIIGVLTNGLTMINVSTYWQKVIKGLIILVAVIMDNQSTKSA</sequence>
<evidence type="ECO:0000256" key="4">
    <source>
        <dbReference type="ARBA" id="ARBA00022989"/>
    </source>
</evidence>
<comment type="caution">
    <text evidence="7">The sequence shown here is derived from an EMBL/GenBank/DDBJ whole genome shotgun (WGS) entry which is preliminary data.</text>
</comment>
<dbReference type="GO" id="GO:0022857">
    <property type="term" value="F:transmembrane transporter activity"/>
    <property type="evidence" value="ECO:0007669"/>
    <property type="project" value="InterPro"/>
</dbReference>
<feature type="transmembrane region" description="Helical" evidence="6">
    <location>
        <begin position="21"/>
        <end position="39"/>
    </location>
</feature>
<dbReference type="AlphaFoldDB" id="A0A6L5X9M1"/>
<dbReference type="Pfam" id="PF02653">
    <property type="entry name" value="BPD_transp_2"/>
    <property type="match status" value="1"/>
</dbReference>
<proteinExistence type="predicted"/>
<keyword evidence="8" id="KW-1185">Reference proteome</keyword>
<protein>
    <submittedName>
        <fullName evidence="7">ABC transporter permease</fullName>
    </submittedName>
</protein>
<evidence type="ECO:0000256" key="1">
    <source>
        <dbReference type="ARBA" id="ARBA00004651"/>
    </source>
</evidence>
<organism evidence="7 8">
    <name type="scientific">Porcincola intestinalis</name>
    <dbReference type="NCBI Taxonomy" id="2606632"/>
    <lineage>
        <taxon>Bacteria</taxon>
        <taxon>Bacillati</taxon>
        <taxon>Bacillota</taxon>
        <taxon>Clostridia</taxon>
        <taxon>Lachnospirales</taxon>
        <taxon>Lachnospiraceae</taxon>
        <taxon>Porcincola</taxon>
    </lineage>
</organism>
<feature type="transmembrane region" description="Helical" evidence="6">
    <location>
        <begin position="99"/>
        <end position="119"/>
    </location>
</feature>
<feature type="transmembrane region" description="Helical" evidence="6">
    <location>
        <begin position="166"/>
        <end position="189"/>
    </location>
</feature>
<dbReference type="PANTHER" id="PTHR32196">
    <property type="entry name" value="ABC TRANSPORTER PERMEASE PROTEIN YPHD-RELATED-RELATED"/>
    <property type="match status" value="1"/>
</dbReference>
<gene>
    <name evidence="7" type="ORF">FYJ35_11965</name>
</gene>
<dbReference type="CDD" id="cd06579">
    <property type="entry name" value="TM_PBP1_transp_AraH_like"/>
    <property type="match status" value="1"/>
</dbReference>
<keyword evidence="5 6" id="KW-0472">Membrane</keyword>